<keyword evidence="1" id="KW-0472">Membrane</keyword>
<dbReference type="RefSeq" id="WP_119584096.1">
    <property type="nucleotide sequence ID" value="NZ_CAWODQ010000001.1"/>
</dbReference>
<comment type="caution">
    <text evidence="2">The sequence shown here is derived from an EMBL/GenBank/DDBJ whole genome shotgun (WGS) entry which is preliminary data.</text>
</comment>
<reference evidence="2 3" key="1">
    <citation type="submission" date="2018-08" db="EMBL/GenBank/DDBJ databases">
        <title>Erythrobacter zhengii sp.nov., a bacterium isolated from deep-sea sediment.</title>
        <authorList>
            <person name="Fang C."/>
            <person name="Wu Y.-H."/>
            <person name="Sun C."/>
            <person name="Wang H."/>
            <person name="Cheng H."/>
            <person name="Meng F.-X."/>
            <person name="Wang C.-S."/>
            <person name="Xu X.-W."/>
        </authorList>
    </citation>
    <scope>NUCLEOTIDE SEQUENCE [LARGE SCALE GENOMIC DNA]</scope>
    <source>
        <strain evidence="2 3">V18</strain>
    </source>
</reference>
<feature type="transmembrane region" description="Helical" evidence="1">
    <location>
        <begin position="131"/>
        <end position="152"/>
    </location>
</feature>
<dbReference type="EMBL" id="QXFL01000001">
    <property type="protein sequence ID" value="RIV88819.1"/>
    <property type="molecule type" value="Genomic_DNA"/>
</dbReference>
<name>A0A418NW17_9SPHN</name>
<evidence type="ECO:0000313" key="2">
    <source>
        <dbReference type="EMBL" id="RIV88819.1"/>
    </source>
</evidence>
<evidence type="ECO:0000256" key="1">
    <source>
        <dbReference type="SAM" id="Phobius"/>
    </source>
</evidence>
<keyword evidence="3" id="KW-1185">Reference proteome</keyword>
<accession>A0A418NW17</accession>
<organism evidence="2 3">
    <name type="scientific">Aurantiacibacter zhengii</name>
    <dbReference type="NCBI Taxonomy" id="2307003"/>
    <lineage>
        <taxon>Bacteria</taxon>
        <taxon>Pseudomonadati</taxon>
        <taxon>Pseudomonadota</taxon>
        <taxon>Alphaproteobacteria</taxon>
        <taxon>Sphingomonadales</taxon>
        <taxon>Erythrobacteraceae</taxon>
        <taxon>Aurantiacibacter</taxon>
    </lineage>
</organism>
<dbReference type="AlphaFoldDB" id="A0A418NW17"/>
<evidence type="ECO:0000313" key="3">
    <source>
        <dbReference type="Proteomes" id="UP000286576"/>
    </source>
</evidence>
<proteinExistence type="predicted"/>
<feature type="transmembrane region" description="Helical" evidence="1">
    <location>
        <begin position="89"/>
        <end position="111"/>
    </location>
</feature>
<keyword evidence="1" id="KW-1133">Transmembrane helix</keyword>
<gene>
    <name evidence="2" type="ORF">D2V07_00640</name>
</gene>
<keyword evidence="1" id="KW-0812">Transmembrane</keyword>
<feature type="transmembrane region" description="Helical" evidence="1">
    <location>
        <begin position="20"/>
        <end position="42"/>
    </location>
</feature>
<dbReference type="Proteomes" id="UP000286576">
    <property type="component" value="Unassembled WGS sequence"/>
</dbReference>
<dbReference type="OrthoDB" id="7391819at2"/>
<protein>
    <submittedName>
        <fullName evidence="2">Uncharacterized protein</fullName>
    </submittedName>
</protein>
<sequence>MQATKTDRGLYRWYYRLMNLCLLAGVVLIADAALSVAPLVYADGSYPAWYLALGYIGIFLASFVAPVLVVARFMRDEYAEQLFHRTTDVMIYVAVAVPFVIFAAAVVVYAITSAPEAPYPFNLFMEEITVWKAMWEAYEYFCLLFVFIFQFLRWKDSR</sequence>
<feature type="transmembrane region" description="Helical" evidence="1">
    <location>
        <begin position="48"/>
        <end position="69"/>
    </location>
</feature>